<dbReference type="Proteomes" id="UP000019384">
    <property type="component" value="Unassembled WGS sequence"/>
</dbReference>
<dbReference type="PANTHER" id="PTHR31630">
    <property type="entry name" value="PHYTANOYL-COA DIOXYGENASE-RELATED-RELATED"/>
    <property type="match status" value="1"/>
</dbReference>
<protein>
    <submittedName>
        <fullName evidence="1">Uncharacterized protein</fullName>
    </submittedName>
</protein>
<dbReference type="AlphaFoldDB" id="W6MPU6"/>
<keyword evidence="2" id="KW-1185">Reference proteome</keyword>
<dbReference type="EMBL" id="HG793129">
    <property type="protein sequence ID" value="CDK28744.1"/>
    <property type="molecule type" value="Genomic_DNA"/>
</dbReference>
<dbReference type="OrthoDB" id="445007at2759"/>
<evidence type="ECO:0000313" key="1">
    <source>
        <dbReference type="EMBL" id="CDK28744.1"/>
    </source>
</evidence>
<dbReference type="GeneID" id="34522122"/>
<sequence>MFEYLKSQNSIFDINDRSTWVERNLPFHSPHNVFLLYECSHEDFMWDVRAESGVLEAYSRLWDTEKLLISFDGFNLGFPHRPDRDGVSPAWPRNQILRVI</sequence>
<reference evidence="1" key="1">
    <citation type="submission" date="2013-12" db="EMBL/GenBank/DDBJ databases">
        <authorList>
            <person name="Genoscope - CEA"/>
        </authorList>
    </citation>
    <scope>NUCLEOTIDE SEQUENCE</scope>
    <source>
        <strain evidence="1">CBS 1993</strain>
    </source>
</reference>
<dbReference type="HOGENOM" id="CLU_2306562_0_0_1"/>
<dbReference type="PANTHER" id="PTHR31630:SF6">
    <property type="entry name" value="PHYTANOYL-COA DIOXYGENASE-RELATED"/>
    <property type="match status" value="1"/>
</dbReference>
<gene>
    <name evidence="1" type="ORF">KUCA_T00004728001</name>
</gene>
<accession>W6MPU6</accession>
<proteinExistence type="predicted"/>
<dbReference type="SUPFAM" id="SSF51197">
    <property type="entry name" value="Clavaminate synthase-like"/>
    <property type="match status" value="1"/>
</dbReference>
<reference evidence="1" key="2">
    <citation type="submission" date="2014-02" db="EMBL/GenBank/DDBJ databases">
        <title>Complete DNA sequence of /Kuraishia capsulata/ illustrates novel genomic features among budding yeasts (/Saccharomycotina/).</title>
        <authorList>
            <person name="Morales L."/>
            <person name="Noel B."/>
            <person name="Porcel B."/>
            <person name="Marcet-Houben M."/>
            <person name="Hullo M-F."/>
            <person name="Sacerdot C."/>
            <person name="Tekaia F."/>
            <person name="Leh-Louis V."/>
            <person name="Despons L."/>
            <person name="Khanna V."/>
            <person name="Aury J-M."/>
            <person name="Barbe V."/>
            <person name="Couloux A."/>
            <person name="Labadie K."/>
            <person name="Pelletier E."/>
            <person name="Souciet J-L."/>
            <person name="Boekhout T."/>
            <person name="Gabaldon T."/>
            <person name="Wincker P."/>
            <person name="Dujon B."/>
        </authorList>
    </citation>
    <scope>NUCLEOTIDE SEQUENCE</scope>
    <source>
        <strain evidence="1">CBS 1993</strain>
    </source>
</reference>
<evidence type="ECO:0000313" key="2">
    <source>
        <dbReference type="Proteomes" id="UP000019384"/>
    </source>
</evidence>
<dbReference type="RefSeq" id="XP_022460734.1">
    <property type="nucleotide sequence ID" value="XM_022601494.1"/>
</dbReference>
<organism evidence="1 2">
    <name type="scientific">Kuraishia capsulata CBS 1993</name>
    <dbReference type="NCBI Taxonomy" id="1382522"/>
    <lineage>
        <taxon>Eukaryota</taxon>
        <taxon>Fungi</taxon>
        <taxon>Dikarya</taxon>
        <taxon>Ascomycota</taxon>
        <taxon>Saccharomycotina</taxon>
        <taxon>Pichiomycetes</taxon>
        <taxon>Pichiales</taxon>
        <taxon>Pichiaceae</taxon>
        <taxon>Kuraishia</taxon>
    </lineage>
</organism>
<name>W6MPU6_9ASCO</name>